<name>A0A5B7K8S9_PORTR</name>
<evidence type="ECO:0000313" key="3">
    <source>
        <dbReference type="Proteomes" id="UP000324222"/>
    </source>
</evidence>
<dbReference type="EMBL" id="VSRR010127869">
    <property type="protein sequence ID" value="MPD01608.1"/>
    <property type="molecule type" value="Genomic_DNA"/>
</dbReference>
<evidence type="ECO:0000256" key="1">
    <source>
        <dbReference type="SAM" id="MobiDB-lite"/>
    </source>
</evidence>
<organism evidence="2 3">
    <name type="scientific">Portunus trituberculatus</name>
    <name type="common">Swimming crab</name>
    <name type="synonym">Neptunus trituberculatus</name>
    <dbReference type="NCBI Taxonomy" id="210409"/>
    <lineage>
        <taxon>Eukaryota</taxon>
        <taxon>Metazoa</taxon>
        <taxon>Ecdysozoa</taxon>
        <taxon>Arthropoda</taxon>
        <taxon>Crustacea</taxon>
        <taxon>Multicrustacea</taxon>
        <taxon>Malacostraca</taxon>
        <taxon>Eumalacostraca</taxon>
        <taxon>Eucarida</taxon>
        <taxon>Decapoda</taxon>
        <taxon>Pleocyemata</taxon>
        <taxon>Brachyura</taxon>
        <taxon>Eubrachyura</taxon>
        <taxon>Portunoidea</taxon>
        <taxon>Portunidae</taxon>
        <taxon>Portuninae</taxon>
        <taxon>Portunus</taxon>
    </lineage>
</organism>
<feature type="region of interest" description="Disordered" evidence="1">
    <location>
        <begin position="1"/>
        <end position="22"/>
    </location>
</feature>
<accession>A0A5B7K8S9</accession>
<dbReference type="AlphaFoldDB" id="A0A5B7K8S9"/>
<evidence type="ECO:0000313" key="2">
    <source>
        <dbReference type="EMBL" id="MPD01608.1"/>
    </source>
</evidence>
<gene>
    <name evidence="2" type="ORF">E2C01_097142</name>
</gene>
<proteinExistence type="predicted"/>
<sequence>MGSKVVGTDLGGNANGQGQSSCATDKMVEDSLVGWYTSSTTCSTQTWYSRSPSRLLQGDKSSLPCHEAAEI</sequence>
<dbReference type="Proteomes" id="UP000324222">
    <property type="component" value="Unassembled WGS sequence"/>
</dbReference>
<reference evidence="2 3" key="1">
    <citation type="submission" date="2019-05" db="EMBL/GenBank/DDBJ databases">
        <title>Another draft genome of Portunus trituberculatus and its Hox gene families provides insights of decapod evolution.</title>
        <authorList>
            <person name="Jeong J.-H."/>
            <person name="Song I."/>
            <person name="Kim S."/>
            <person name="Choi T."/>
            <person name="Kim D."/>
            <person name="Ryu S."/>
            <person name="Kim W."/>
        </authorList>
    </citation>
    <scope>NUCLEOTIDE SEQUENCE [LARGE SCALE GENOMIC DNA]</scope>
    <source>
        <tissue evidence="2">Muscle</tissue>
    </source>
</reference>
<protein>
    <submittedName>
        <fullName evidence="2">Uncharacterized protein</fullName>
    </submittedName>
</protein>
<comment type="caution">
    <text evidence="2">The sequence shown here is derived from an EMBL/GenBank/DDBJ whole genome shotgun (WGS) entry which is preliminary data.</text>
</comment>
<keyword evidence="3" id="KW-1185">Reference proteome</keyword>